<accession>A0A9D3YL88</accession>
<sequence length="100" mass="11527">MVSLYSIVIEVLCNQHNRRCHIRILRKYSRPKWKVGEKTGAKTHLHCIGSLAYKTIALMSELTGWLIHLITNPASVQYRDILSCQVGFGTLIQVRENKNY</sequence>
<gene>
    <name evidence="1" type="ORF">DPMN_075216</name>
</gene>
<dbReference type="AlphaFoldDB" id="A0A9D3YL88"/>
<protein>
    <submittedName>
        <fullName evidence="1">Uncharacterized protein</fullName>
    </submittedName>
</protein>
<evidence type="ECO:0000313" key="2">
    <source>
        <dbReference type="Proteomes" id="UP000828390"/>
    </source>
</evidence>
<proteinExistence type="predicted"/>
<dbReference type="EMBL" id="JAIWYP010000015">
    <property type="protein sequence ID" value="KAH3700243.1"/>
    <property type="molecule type" value="Genomic_DNA"/>
</dbReference>
<evidence type="ECO:0000313" key="1">
    <source>
        <dbReference type="EMBL" id="KAH3700243.1"/>
    </source>
</evidence>
<dbReference type="Proteomes" id="UP000828390">
    <property type="component" value="Unassembled WGS sequence"/>
</dbReference>
<organism evidence="1 2">
    <name type="scientific">Dreissena polymorpha</name>
    <name type="common">Zebra mussel</name>
    <name type="synonym">Mytilus polymorpha</name>
    <dbReference type="NCBI Taxonomy" id="45954"/>
    <lineage>
        <taxon>Eukaryota</taxon>
        <taxon>Metazoa</taxon>
        <taxon>Spiralia</taxon>
        <taxon>Lophotrochozoa</taxon>
        <taxon>Mollusca</taxon>
        <taxon>Bivalvia</taxon>
        <taxon>Autobranchia</taxon>
        <taxon>Heteroconchia</taxon>
        <taxon>Euheterodonta</taxon>
        <taxon>Imparidentia</taxon>
        <taxon>Neoheterodontei</taxon>
        <taxon>Myida</taxon>
        <taxon>Dreissenoidea</taxon>
        <taxon>Dreissenidae</taxon>
        <taxon>Dreissena</taxon>
    </lineage>
</organism>
<keyword evidence="2" id="KW-1185">Reference proteome</keyword>
<reference evidence="1" key="2">
    <citation type="submission" date="2020-11" db="EMBL/GenBank/DDBJ databases">
        <authorList>
            <person name="McCartney M.A."/>
            <person name="Auch B."/>
            <person name="Kono T."/>
            <person name="Mallez S."/>
            <person name="Becker A."/>
            <person name="Gohl D.M."/>
            <person name="Silverstein K.A.T."/>
            <person name="Koren S."/>
            <person name="Bechman K.B."/>
            <person name="Herman A."/>
            <person name="Abrahante J.E."/>
            <person name="Garbe J."/>
        </authorList>
    </citation>
    <scope>NUCLEOTIDE SEQUENCE</scope>
    <source>
        <strain evidence="1">Duluth1</strain>
        <tissue evidence="1">Whole animal</tissue>
    </source>
</reference>
<name>A0A9D3YL88_DREPO</name>
<comment type="caution">
    <text evidence="1">The sequence shown here is derived from an EMBL/GenBank/DDBJ whole genome shotgun (WGS) entry which is preliminary data.</text>
</comment>
<reference evidence="1" key="1">
    <citation type="journal article" date="2019" name="bioRxiv">
        <title>The Genome of the Zebra Mussel, Dreissena polymorpha: A Resource for Invasive Species Research.</title>
        <authorList>
            <person name="McCartney M.A."/>
            <person name="Auch B."/>
            <person name="Kono T."/>
            <person name="Mallez S."/>
            <person name="Zhang Y."/>
            <person name="Obille A."/>
            <person name="Becker A."/>
            <person name="Abrahante J.E."/>
            <person name="Garbe J."/>
            <person name="Badalamenti J.P."/>
            <person name="Herman A."/>
            <person name="Mangelson H."/>
            <person name="Liachko I."/>
            <person name="Sullivan S."/>
            <person name="Sone E.D."/>
            <person name="Koren S."/>
            <person name="Silverstein K.A.T."/>
            <person name="Beckman K.B."/>
            <person name="Gohl D.M."/>
        </authorList>
    </citation>
    <scope>NUCLEOTIDE SEQUENCE</scope>
    <source>
        <strain evidence="1">Duluth1</strain>
        <tissue evidence="1">Whole animal</tissue>
    </source>
</reference>